<dbReference type="AlphaFoldDB" id="A0A843V408"/>
<reference evidence="2" key="1">
    <citation type="submission" date="2017-07" db="EMBL/GenBank/DDBJ databases">
        <title>Taro Niue Genome Assembly and Annotation.</title>
        <authorList>
            <person name="Atibalentja N."/>
            <person name="Keating K."/>
            <person name="Fields C.J."/>
        </authorList>
    </citation>
    <scope>NUCLEOTIDE SEQUENCE</scope>
    <source>
        <strain evidence="2">Niue_2</strain>
        <tissue evidence="2">Leaf</tissue>
    </source>
</reference>
<keyword evidence="3" id="KW-1185">Reference proteome</keyword>
<organism evidence="2 3">
    <name type="scientific">Colocasia esculenta</name>
    <name type="common">Wild taro</name>
    <name type="synonym">Arum esculentum</name>
    <dbReference type="NCBI Taxonomy" id="4460"/>
    <lineage>
        <taxon>Eukaryota</taxon>
        <taxon>Viridiplantae</taxon>
        <taxon>Streptophyta</taxon>
        <taxon>Embryophyta</taxon>
        <taxon>Tracheophyta</taxon>
        <taxon>Spermatophyta</taxon>
        <taxon>Magnoliopsida</taxon>
        <taxon>Liliopsida</taxon>
        <taxon>Araceae</taxon>
        <taxon>Aroideae</taxon>
        <taxon>Colocasieae</taxon>
        <taxon>Colocasia</taxon>
    </lineage>
</organism>
<evidence type="ECO:0000313" key="2">
    <source>
        <dbReference type="EMBL" id="MQL88424.1"/>
    </source>
</evidence>
<feature type="region of interest" description="Disordered" evidence="1">
    <location>
        <begin position="29"/>
        <end position="49"/>
    </location>
</feature>
<comment type="caution">
    <text evidence="2">The sequence shown here is derived from an EMBL/GenBank/DDBJ whole genome shotgun (WGS) entry which is preliminary data.</text>
</comment>
<sequence>MMRSPSVRGDSPLTDGDLIMRSPSVRGCLTDGGREGRGGVLSINTPPTPSFTRPSCPEVLLESGSVSLVLRPDFSEFCPIRGCLCKPRSSSSSLFSVLVLRTRSIDLVLPDFSVLRTLDGDMFSLYFHFNRESGRHFKGRNFPAEFWGRIPLISNPLFHLSQMLLLRAQKQLTGTHPNRSSLLIKGNACIASLLFQPKRNTSEHRSKDLKPLDQAQDRQ</sequence>
<name>A0A843V408_COLES</name>
<evidence type="ECO:0000256" key="1">
    <source>
        <dbReference type="SAM" id="MobiDB-lite"/>
    </source>
</evidence>
<gene>
    <name evidence="2" type="ORF">Taro_020981</name>
</gene>
<dbReference type="EMBL" id="NMUH01001055">
    <property type="protein sequence ID" value="MQL88424.1"/>
    <property type="molecule type" value="Genomic_DNA"/>
</dbReference>
<protein>
    <submittedName>
        <fullName evidence="2">Uncharacterized protein</fullName>
    </submittedName>
</protein>
<dbReference type="Proteomes" id="UP000652761">
    <property type="component" value="Unassembled WGS sequence"/>
</dbReference>
<accession>A0A843V408</accession>
<proteinExistence type="predicted"/>
<evidence type="ECO:0000313" key="3">
    <source>
        <dbReference type="Proteomes" id="UP000652761"/>
    </source>
</evidence>